<dbReference type="PANTHER" id="PTHR30032">
    <property type="entry name" value="N-ACETYLMURAMOYL-L-ALANINE AMIDASE-RELATED"/>
    <property type="match status" value="1"/>
</dbReference>
<evidence type="ECO:0000313" key="3">
    <source>
        <dbReference type="Proteomes" id="UP000481872"/>
    </source>
</evidence>
<dbReference type="Pfam" id="PF04122">
    <property type="entry name" value="CW_binding_2"/>
    <property type="match status" value="3"/>
</dbReference>
<accession>A0A6M0H375</accession>
<dbReference type="InterPro" id="IPR007253">
    <property type="entry name" value="Cell_wall-bd_2"/>
</dbReference>
<sequence length="468" mass="51812">MKKKITCLLISAMVAGVCSTPINAYAANNRVTRINGSDRYGTSIEIGKKFVGDESVDAVILASGKDYPDALTGSILSKKYNAPIILVDYDPKTSMEQIAFIQSRLNPNGKVYLLGGEKNINNNYINYLKQIGYENIERIGGVDRYETNTKIVEKAEVKEGTPVIIASSKSFADALSMSPISGAKQYPILLTEKDTLTSSAIKQIEEIKPKEVFIAGGVGAISDEVQNEIKDIIANTKGNEVIRLSGKDRYETSMEILNHFSKELKDESIFIASGKTFPDALSGSALASKTESPILLSNSQTIVDSKLELDNYKSVNILGGKFSVEKFTEQRLNNEESFLFYINSASKEDEKNYIVGNFEKFSTDIKEVDEYCKYYKIPTAIVNEKGGKTYILDGGQDIPISTSTKIEVSDDVDINVIDWNKMGNGNVMATKKITFDNLKNNQGFRGSSIFNIEFKDNKIVKITQEYRP</sequence>
<organism evidence="2 3">
    <name type="scientific">Clostridium senegalense</name>
    <dbReference type="NCBI Taxonomy" id="1465809"/>
    <lineage>
        <taxon>Bacteria</taxon>
        <taxon>Bacillati</taxon>
        <taxon>Bacillota</taxon>
        <taxon>Clostridia</taxon>
        <taxon>Eubacteriales</taxon>
        <taxon>Clostridiaceae</taxon>
        <taxon>Clostridium</taxon>
    </lineage>
</organism>
<gene>
    <name evidence="2" type="ORF">G3M99_07325</name>
</gene>
<evidence type="ECO:0000256" key="1">
    <source>
        <dbReference type="SAM" id="SignalP"/>
    </source>
</evidence>
<reference evidence="2 3" key="1">
    <citation type="submission" date="2020-02" db="EMBL/GenBank/DDBJ databases">
        <title>Genome assembly of a novel Clostridium senegalense strain.</title>
        <authorList>
            <person name="Gupta T.B."/>
            <person name="Jauregui R."/>
            <person name="Maclean P."/>
            <person name="Nawarathana A."/>
            <person name="Brightwell G."/>
        </authorList>
    </citation>
    <scope>NUCLEOTIDE SEQUENCE [LARGE SCALE GENOMIC DNA]</scope>
    <source>
        <strain evidence="2 3">AGRFS4</strain>
    </source>
</reference>
<dbReference type="Proteomes" id="UP000481872">
    <property type="component" value="Unassembled WGS sequence"/>
</dbReference>
<dbReference type="Gene3D" id="3.40.50.12090">
    <property type="match status" value="3"/>
</dbReference>
<dbReference type="PANTHER" id="PTHR30032:SF8">
    <property type="entry name" value="GERMINATION-SPECIFIC N-ACETYLMURAMOYL-L-ALANINE AMIDASE"/>
    <property type="match status" value="1"/>
</dbReference>
<proteinExistence type="predicted"/>
<dbReference type="AlphaFoldDB" id="A0A6M0H375"/>
<feature type="signal peptide" evidence="1">
    <location>
        <begin position="1"/>
        <end position="26"/>
    </location>
</feature>
<protein>
    <submittedName>
        <fullName evidence="2">Cell wall-binding repeat-containing protein</fullName>
    </submittedName>
</protein>
<dbReference type="EMBL" id="JAAGPU010000011">
    <property type="protein sequence ID" value="NEU04678.1"/>
    <property type="molecule type" value="Genomic_DNA"/>
</dbReference>
<feature type="chain" id="PRO_5026823481" evidence="1">
    <location>
        <begin position="27"/>
        <end position="468"/>
    </location>
</feature>
<keyword evidence="3" id="KW-1185">Reference proteome</keyword>
<name>A0A6M0H375_9CLOT</name>
<dbReference type="InterPro" id="IPR051922">
    <property type="entry name" value="Bact_Sporulation_Assoc"/>
</dbReference>
<dbReference type="RefSeq" id="WP_199869706.1">
    <property type="nucleotide sequence ID" value="NZ_JAAGPU010000011.1"/>
</dbReference>
<keyword evidence="1" id="KW-0732">Signal</keyword>
<evidence type="ECO:0000313" key="2">
    <source>
        <dbReference type="EMBL" id="NEU04678.1"/>
    </source>
</evidence>
<comment type="caution">
    <text evidence="2">The sequence shown here is derived from an EMBL/GenBank/DDBJ whole genome shotgun (WGS) entry which is preliminary data.</text>
</comment>